<gene>
    <name evidence="1" type="ORF">GOP47_0024190</name>
</gene>
<dbReference type="Proteomes" id="UP000886520">
    <property type="component" value="Chromosome 23"/>
</dbReference>
<evidence type="ECO:0000313" key="1">
    <source>
        <dbReference type="EMBL" id="KAI5061685.1"/>
    </source>
</evidence>
<reference evidence="1" key="1">
    <citation type="submission" date="2021-01" db="EMBL/GenBank/DDBJ databases">
        <title>Adiantum capillus-veneris genome.</title>
        <authorList>
            <person name="Fang Y."/>
            <person name="Liao Q."/>
        </authorList>
    </citation>
    <scope>NUCLEOTIDE SEQUENCE</scope>
    <source>
        <strain evidence="1">H3</strain>
        <tissue evidence="1">Leaf</tissue>
    </source>
</reference>
<dbReference type="EMBL" id="JABFUD020000023">
    <property type="protein sequence ID" value="KAI5061685.1"/>
    <property type="molecule type" value="Genomic_DNA"/>
</dbReference>
<name>A0A9D4U5F5_ADICA</name>
<protein>
    <submittedName>
        <fullName evidence="1">Uncharacterized protein</fullName>
    </submittedName>
</protein>
<comment type="caution">
    <text evidence="1">The sequence shown here is derived from an EMBL/GenBank/DDBJ whole genome shotgun (WGS) entry which is preliminary data.</text>
</comment>
<organism evidence="1 2">
    <name type="scientific">Adiantum capillus-veneris</name>
    <name type="common">Maidenhair fern</name>
    <dbReference type="NCBI Taxonomy" id="13818"/>
    <lineage>
        <taxon>Eukaryota</taxon>
        <taxon>Viridiplantae</taxon>
        <taxon>Streptophyta</taxon>
        <taxon>Embryophyta</taxon>
        <taxon>Tracheophyta</taxon>
        <taxon>Polypodiopsida</taxon>
        <taxon>Polypodiidae</taxon>
        <taxon>Polypodiales</taxon>
        <taxon>Pteridineae</taxon>
        <taxon>Pteridaceae</taxon>
        <taxon>Vittarioideae</taxon>
        <taxon>Adiantum</taxon>
    </lineage>
</organism>
<sequence>MRREELSRSRGIDLANSMEECHKRNEADAHAKDEGGIHLEAGGIISVESQHVGAAGVAIADCSATSTASSHPSPACPNGSSWSWCRHGGLLTRMECGRLLMIKQFHKS</sequence>
<keyword evidence="2" id="KW-1185">Reference proteome</keyword>
<evidence type="ECO:0000313" key="2">
    <source>
        <dbReference type="Proteomes" id="UP000886520"/>
    </source>
</evidence>
<proteinExistence type="predicted"/>
<dbReference type="AlphaFoldDB" id="A0A9D4U5F5"/>
<accession>A0A9D4U5F5</accession>